<dbReference type="CDD" id="cd09272">
    <property type="entry name" value="RNase_HI_RT_Ty1"/>
    <property type="match status" value="1"/>
</dbReference>
<dbReference type="InterPro" id="IPR036397">
    <property type="entry name" value="RNaseH_sf"/>
</dbReference>
<accession>A0A2N9FNY8</accession>
<dbReference type="InterPro" id="IPR025724">
    <property type="entry name" value="GAG-pre-integrase_dom"/>
</dbReference>
<dbReference type="Pfam" id="PF13976">
    <property type="entry name" value="gag_pre-integrs"/>
    <property type="match status" value="1"/>
</dbReference>
<dbReference type="InterPro" id="IPR013103">
    <property type="entry name" value="RVT_2"/>
</dbReference>
<protein>
    <recommendedName>
        <fullName evidence="2">Integrase catalytic domain-containing protein</fullName>
    </recommendedName>
</protein>
<dbReference type="InterPro" id="IPR012337">
    <property type="entry name" value="RNaseH-like_sf"/>
</dbReference>
<evidence type="ECO:0000259" key="2">
    <source>
        <dbReference type="PROSITE" id="PS50994"/>
    </source>
</evidence>
<feature type="compositionally biased region" description="Low complexity" evidence="1">
    <location>
        <begin position="638"/>
        <end position="658"/>
    </location>
</feature>
<dbReference type="InterPro" id="IPR043502">
    <property type="entry name" value="DNA/RNA_pol_sf"/>
</dbReference>
<organism evidence="3">
    <name type="scientific">Fagus sylvatica</name>
    <name type="common">Beechnut</name>
    <dbReference type="NCBI Taxonomy" id="28930"/>
    <lineage>
        <taxon>Eukaryota</taxon>
        <taxon>Viridiplantae</taxon>
        <taxon>Streptophyta</taxon>
        <taxon>Embryophyta</taxon>
        <taxon>Tracheophyta</taxon>
        <taxon>Spermatophyta</taxon>
        <taxon>Magnoliopsida</taxon>
        <taxon>eudicotyledons</taxon>
        <taxon>Gunneridae</taxon>
        <taxon>Pentapetalae</taxon>
        <taxon>rosids</taxon>
        <taxon>fabids</taxon>
        <taxon>Fagales</taxon>
        <taxon>Fagaceae</taxon>
        <taxon>Fagus</taxon>
    </lineage>
</organism>
<dbReference type="GO" id="GO:0015074">
    <property type="term" value="P:DNA integration"/>
    <property type="evidence" value="ECO:0007669"/>
    <property type="project" value="InterPro"/>
</dbReference>
<feature type="domain" description="Integrase catalytic" evidence="2">
    <location>
        <begin position="405"/>
        <end position="595"/>
    </location>
</feature>
<dbReference type="EMBL" id="OIVN01001006">
    <property type="protein sequence ID" value="SPC88631.1"/>
    <property type="molecule type" value="Genomic_DNA"/>
</dbReference>
<dbReference type="Gene3D" id="3.30.420.10">
    <property type="entry name" value="Ribonuclease H-like superfamily/Ribonuclease H"/>
    <property type="match status" value="1"/>
</dbReference>
<reference evidence="3" key="1">
    <citation type="submission" date="2018-02" db="EMBL/GenBank/DDBJ databases">
        <authorList>
            <person name="Cohen D.B."/>
            <person name="Kent A.D."/>
        </authorList>
    </citation>
    <scope>NUCLEOTIDE SEQUENCE</scope>
</reference>
<dbReference type="SUPFAM" id="SSF53098">
    <property type="entry name" value="Ribonuclease H-like"/>
    <property type="match status" value="1"/>
</dbReference>
<dbReference type="GO" id="GO:0003676">
    <property type="term" value="F:nucleic acid binding"/>
    <property type="evidence" value="ECO:0007669"/>
    <property type="project" value="InterPro"/>
</dbReference>
<dbReference type="AlphaFoldDB" id="A0A2N9FNY8"/>
<dbReference type="PANTHER" id="PTHR11439:SF461">
    <property type="entry name" value="OS10G0432200 PROTEIN"/>
    <property type="match status" value="1"/>
</dbReference>
<proteinExistence type="predicted"/>
<evidence type="ECO:0000256" key="1">
    <source>
        <dbReference type="SAM" id="MobiDB-lite"/>
    </source>
</evidence>
<dbReference type="SUPFAM" id="SSF56672">
    <property type="entry name" value="DNA/RNA polymerases"/>
    <property type="match status" value="1"/>
</dbReference>
<dbReference type="InterPro" id="IPR001584">
    <property type="entry name" value="Integrase_cat-core"/>
</dbReference>
<sequence length="1218" mass="135623">MAQSEISKPIHVILDGDNYSLWAQGMCSFLKGRKLWLYVTGQRHPPTQQKDETEDAFALRLEDWDGVNHQIITWLRNTSTPSVSMEFGGYDTAKDLRQDPGERITAFHSRMRFLWDQLAASEPVIKFVSDAKLVSTHRERTRLHQFLMGVLDDFESVRSQLLNRSPLPTVNQAVNDLVREETRLKSHRSSQPHTTVLATPVSVDPTVTAPPKSHDKRRSNKKNSHLIYAFCKHRGHTIDQCNMRARILQRSSALIASESVPSSDAAPFDPVSLTTPTYSIADLQALFNQVQVPSSSASNPALSVTPVPYTPPVLPTITTADGSAMTVSHVGSISTPNLSVSDVFCVPKLHLNLLSVGQLTELGLNLFFSSRGCLVQDSRMGQIVGTARKVGRLFELTSLHFPSSSISAPVIAASASIELWHSRLGHVSLPRIQTLVSRGLLGSVSSSLFNCMSCQLGKQPALPFNNSESIASATFDLIHSDVWGPSPVPTTQYSKTIKVFRSDNAREYRQTDFSTILKHYGTIFHTSCAGTSQQNGRAERKLRHILDTVRALTNAASTSVSFWGEAALTAVYTINRCPSPVVQNTTPYERAPNFNPAPSYVVFLAMALKKRGNDDSQADPLPNLFPEIPSPSAESVNPISDESPSADPSSDVSPTTDPTFDESPLSAPAANPVNTTAHKPRRSHRVSTLPSHLRDFHCFSAFATLHEPHTFREASSDPLWQQAMKKELDVLLKIGTWDLVDLLAGKSAIGCKWVYKIKTRSDGTVDRYKARLVAKGFTQEYGIDYEETFAPVARLSSVRTLIAVSASRHWPLFQMDVKNAFLNGELTEEVYMQLPPGFSQPPGFSHKVCRLRWALYGLKQAPRAWFAKFSSTISQHGFSASSYDSSLFFRRSDHGITLLLLYVDDMIITGDDVQGIQDLKRFLSQHFEMKDLGHLSYFLGLEVSSSSDGYYLTQAKYTSDLLSRARITDSKIVDTPIEYNNRLNTHDGEPLPDATLYRQLVGSLVYLTVTRPDISYAVHIVSQFMAAPRSLHYATVLRILRYLKGTLFHGLHFSSQSSLNLQAYSDADWAGDPTDRRSTTGYCFLLGDSLIFWRSKKQSVVACSSTEAEYRALADTTAKLLWLRWLLQDLDIDCSTAVPIHCDNRSAIQIAHNDVFHERTKHIEIDCHFVRHHLLQGTLQLCSVSSQDQLADIFTKPMPPGRFRDLISKLKLVSLHPT</sequence>
<feature type="region of interest" description="Disordered" evidence="1">
    <location>
        <begin position="184"/>
        <end position="221"/>
    </location>
</feature>
<dbReference type="PROSITE" id="PS50994">
    <property type="entry name" value="INTEGRASE"/>
    <property type="match status" value="1"/>
</dbReference>
<name>A0A2N9FNY8_FAGSY</name>
<dbReference type="PANTHER" id="PTHR11439">
    <property type="entry name" value="GAG-POL-RELATED RETROTRANSPOSON"/>
    <property type="match status" value="1"/>
</dbReference>
<evidence type="ECO:0000313" key="3">
    <source>
        <dbReference type="EMBL" id="SPC88631.1"/>
    </source>
</evidence>
<gene>
    <name evidence="3" type="ORF">FSB_LOCUS16513</name>
</gene>
<feature type="region of interest" description="Disordered" evidence="1">
    <location>
        <begin position="612"/>
        <end position="686"/>
    </location>
</feature>
<dbReference type="Pfam" id="PF07727">
    <property type="entry name" value="RVT_2"/>
    <property type="match status" value="1"/>
</dbReference>